<organism evidence="1 2">
    <name type="scientific">Anabaenopsis circularis NIES-21</name>
    <dbReference type="NCBI Taxonomy" id="1085406"/>
    <lineage>
        <taxon>Bacteria</taxon>
        <taxon>Bacillati</taxon>
        <taxon>Cyanobacteriota</taxon>
        <taxon>Cyanophyceae</taxon>
        <taxon>Nostocales</taxon>
        <taxon>Nodulariaceae</taxon>
        <taxon>Anabaenopsis</taxon>
    </lineage>
</organism>
<proteinExistence type="predicted"/>
<gene>
    <name evidence="1" type="ORF">NIES21_36970</name>
</gene>
<keyword evidence="2" id="KW-1185">Reference proteome</keyword>
<reference evidence="1 2" key="1">
    <citation type="submission" date="2017-06" db="EMBL/GenBank/DDBJ databases">
        <title>Genome sequencing of cyanobaciteial culture collection at National Institute for Environmental Studies (NIES).</title>
        <authorList>
            <person name="Hirose Y."/>
            <person name="Shimura Y."/>
            <person name="Fujisawa T."/>
            <person name="Nakamura Y."/>
            <person name="Kawachi M."/>
        </authorList>
    </citation>
    <scope>NUCLEOTIDE SEQUENCE [LARGE SCALE GENOMIC DNA]</scope>
    <source>
        <strain evidence="1 2">NIES-21</strain>
    </source>
</reference>
<accession>A0A1Z4GK40</accession>
<dbReference type="AlphaFoldDB" id="A0A1Z4GK40"/>
<dbReference type="Proteomes" id="UP000218287">
    <property type="component" value="Chromosome"/>
</dbReference>
<dbReference type="EMBL" id="AP018174">
    <property type="protein sequence ID" value="BAY17855.1"/>
    <property type="molecule type" value="Genomic_DNA"/>
</dbReference>
<protein>
    <submittedName>
        <fullName evidence="1">Uncharacterized protein</fullName>
    </submittedName>
</protein>
<name>A0A1Z4GK40_9CYAN</name>
<sequence>MFHGIERELLNGETGLLSLYSQPPPESELLATQKHDIWELPPQLSTHCEPVPQQEIKQLSFFSQLKSFYLKASANKKAKRVL</sequence>
<evidence type="ECO:0000313" key="2">
    <source>
        <dbReference type="Proteomes" id="UP000218287"/>
    </source>
</evidence>
<evidence type="ECO:0000313" key="1">
    <source>
        <dbReference type="EMBL" id="BAY17855.1"/>
    </source>
</evidence>
<dbReference type="OrthoDB" id="490964at2"/>